<protein>
    <submittedName>
        <fullName evidence="3">S-layer homology domain-containing protein</fullName>
    </submittedName>
</protein>
<feature type="domain" description="SLH" evidence="2">
    <location>
        <begin position="37"/>
        <end position="100"/>
    </location>
</feature>
<evidence type="ECO:0000313" key="4">
    <source>
        <dbReference type="Proteomes" id="UP000184442"/>
    </source>
</evidence>
<dbReference type="Proteomes" id="UP000184442">
    <property type="component" value="Unassembled WGS sequence"/>
</dbReference>
<evidence type="ECO:0000256" key="1">
    <source>
        <dbReference type="ARBA" id="ARBA00022737"/>
    </source>
</evidence>
<proteinExistence type="predicted"/>
<dbReference type="Pfam" id="PF00395">
    <property type="entry name" value="SLH"/>
    <property type="match status" value="1"/>
</dbReference>
<name>A0A1M6BVS2_9FIRM</name>
<dbReference type="RefSeq" id="WP_073024299.1">
    <property type="nucleotide sequence ID" value="NZ_FQZS01000004.1"/>
</dbReference>
<dbReference type="STRING" id="1122184.SAMN02745176_00562"/>
<dbReference type="OrthoDB" id="1703838at2"/>
<reference evidence="3 4" key="1">
    <citation type="submission" date="2016-11" db="EMBL/GenBank/DDBJ databases">
        <authorList>
            <person name="Jaros S."/>
            <person name="Januszkiewicz K."/>
            <person name="Wedrychowicz H."/>
        </authorList>
    </citation>
    <scope>NUCLEOTIDE SEQUENCE [LARGE SCALE GENOMIC DNA]</scope>
    <source>
        <strain evidence="3 4">DSM 19022</strain>
    </source>
</reference>
<sequence length="991" mass="112844">MKQKLHISIILILSLLFTTIFAQGPTYTVPAYGRTTVEQGVFSDISSSPYAADILRLRLLNIIQGGAGTKYRPNDNITYQEAAAYLIRLLGFEEEALQKAADLAEKGTKPVYDADSWALGYIEQAIELGILTTADIREMETLTKAQQDAIEKEVTEAYKKQWMPLDKRNKLREEKTQAILKQNRNMKKAISRQDLAQWIARALKLEEIPSNNVSYVYKYKDYNSIKADRLMAVETLLQKEILPSASKDKYSPTLGVARGQAAKVMTNIIDKYPDKIGIETGVARLMETKRNYVDGPGATNTELTLIMENFDGTGFEIKIQGNQALPVIKNNRIYDHQILRQGDALEYTKKDDQVIFGSLDEYQFLQGTLSYVDKEGNLRIEDSQKKITELKVGNNTVITALGKPAKDTSLIPGQSVKALYKGSLITRLDIQESVDYYADTEYIDGIIKYIDKAGRILKLEDYDGNLRTYGLDDRVIVTVNEYYEDLDSLHNEQDATFEISGRTIKAIKAFTAPGEEASKEYQAILRVRDVGDNTIKVSQINDRQNPMTFKTDSFTSITYLGYPIKLYNIKTGDMVKIKIDGTSPDRADEIQLMTKRQRVEKIYKARILNTLPTQNRVALSDVQSYKYPDWSKLDDERTFPVKRDAEIYKDGRKLTLEDLDKQRNVEAYIVTVKDFGEETIAKMTLKSVSEDSVFSGSFDTQWTDNAIKLADGQKLKFDEGTIIIKDRRLLDTTDLTYNDEAFIVKNRLPGGTNYAALVSMENGNGFDYRNVVRGYIHDMGEDNFSLESYADLINNEWDYHYGGEKYFYVSKDSKILDNVVKNNYITRDTFLESRFWKRDSNGKPLKSTDKNKYTIHDPLLYVDEGGPHYEKCKSQHMLAYAVINEDGEATAINIYKRDGNLGKENVTFTENLITGEVVKYNETYTQLTLTDVKEYSKFYNQWQPTKSNTVINTKKAVIIKNEQVVTLSQLDVGDKIYAITDQNNGIIIFVE</sequence>
<accession>A0A1M6BVS2</accession>
<organism evidence="3 4">
    <name type="scientific">Lutispora thermophila DSM 19022</name>
    <dbReference type="NCBI Taxonomy" id="1122184"/>
    <lineage>
        <taxon>Bacteria</taxon>
        <taxon>Bacillati</taxon>
        <taxon>Bacillota</taxon>
        <taxon>Clostridia</taxon>
        <taxon>Lutisporales</taxon>
        <taxon>Lutisporaceae</taxon>
        <taxon>Lutispora</taxon>
    </lineage>
</organism>
<dbReference type="PROSITE" id="PS51272">
    <property type="entry name" value="SLH"/>
    <property type="match status" value="1"/>
</dbReference>
<keyword evidence="1" id="KW-0677">Repeat</keyword>
<keyword evidence="4" id="KW-1185">Reference proteome</keyword>
<gene>
    <name evidence="3" type="ORF">SAMN02745176_00562</name>
</gene>
<dbReference type="InterPro" id="IPR001119">
    <property type="entry name" value="SLH_dom"/>
</dbReference>
<dbReference type="EMBL" id="FQZS01000004">
    <property type="protein sequence ID" value="SHI52860.1"/>
    <property type="molecule type" value="Genomic_DNA"/>
</dbReference>
<evidence type="ECO:0000259" key="2">
    <source>
        <dbReference type="PROSITE" id="PS51272"/>
    </source>
</evidence>
<evidence type="ECO:0000313" key="3">
    <source>
        <dbReference type="EMBL" id="SHI52860.1"/>
    </source>
</evidence>
<dbReference type="AlphaFoldDB" id="A0A1M6BVS2"/>